<name>A0A2V1H0R3_9GAMM</name>
<dbReference type="Proteomes" id="UP000244906">
    <property type="component" value="Unassembled WGS sequence"/>
</dbReference>
<protein>
    <submittedName>
        <fullName evidence="1">Uncharacterized protein</fullName>
    </submittedName>
</protein>
<keyword evidence="2" id="KW-1185">Reference proteome</keyword>
<gene>
    <name evidence="1" type="ORF">DC094_11595</name>
</gene>
<reference evidence="1 2" key="1">
    <citation type="submission" date="2018-04" db="EMBL/GenBank/DDBJ databases">
        <title>Thalassorhabdus spongiae gen. nov., sp. nov., isolated from a marine sponge in South-West Iceland.</title>
        <authorList>
            <person name="Knobloch S."/>
            <person name="Daussin A."/>
            <person name="Johannsson R."/>
            <person name="Marteinsson V.T."/>
        </authorList>
    </citation>
    <scope>NUCLEOTIDE SEQUENCE [LARGE SCALE GENOMIC DNA]</scope>
    <source>
        <strain evidence="1 2">Hp12</strain>
    </source>
</reference>
<organism evidence="1 2">
    <name type="scientific">Pelagibaculum spongiae</name>
    <dbReference type="NCBI Taxonomy" id="2080658"/>
    <lineage>
        <taxon>Bacteria</taxon>
        <taxon>Pseudomonadati</taxon>
        <taxon>Pseudomonadota</taxon>
        <taxon>Gammaproteobacteria</taxon>
        <taxon>Oceanospirillales</taxon>
        <taxon>Pelagibaculum</taxon>
    </lineage>
</organism>
<proteinExistence type="predicted"/>
<accession>A0A2V1H0R3</accession>
<dbReference type="RefSeq" id="WP_116687274.1">
    <property type="nucleotide sequence ID" value="NZ_CAWNYD010000004.1"/>
</dbReference>
<dbReference type="AlphaFoldDB" id="A0A2V1H0R3"/>
<comment type="caution">
    <text evidence="1">The sequence shown here is derived from an EMBL/GenBank/DDBJ whole genome shotgun (WGS) entry which is preliminary data.</text>
</comment>
<evidence type="ECO:0000313" key="1">
    <source>
        <dbReference type="EMBL" id="PVZ68889.1"/>
    </source>
</evidence>
<dbReference type="EMBL" id="QDDL01000004">
    <property type="protein sequence ID" value="PVZ68889.1"/>
    <property type="molecule type" value="Genomic_DNA"/>
</dbReference>
<evidence type="ECO:0000313" key="2">
    <source>
        <dbReference type="Proteomes" id="UP000244906"/>
    </source>
</evidence>
<sequence>MRLATFVSATIKFSRTVVKLPGRTLHTITTRVSTVTRDLSLSPPATSTRPFSTTSYLKKHLQISESSTVQLCSPQEISGEAQAARINKTLLEPNEAVSSESHPFNTKPFNNEYEVCYNFGMLEPAIFHRKQFSMEAFRYYFLSTGALENYYLKHDRLAPPRPLSPFDRNWKSMFFQRGDHLNDIALGLNFPSGIFSAIGSDANATLKEFSKTHDTKIYSEFHKDLGYFLGYPGFVNPNGVVYKTADLQPSFVISAMMKAVLDHRKIKFSLEGINPEHLDQKPSYHPEFHGSQPINIMTHLQQNYADIPRVTFTLFELANVLSFIPFYMHCEFYQNATDQQPLSMQQLMNAGLHLRHPHLYQLPAMMLRQTLGHHDSHRLIHDYKSQYVKALECLKNNNSFDLFSFVPDTEHHLSAADKKFIPLPLSFTSTKLASN</sequence>